<dbReference type="RefSeq" id="WP_419152415.1">
    <property type="nucleotide sequence ID" value="NZ_JAUSTR010000012.1"/>
</dbReference>
<organism evidence="1 2">
    <name type="scientific">Aeribacillus alveayuensis</name>
    <dbReference type="NCBI Taxonomy" id="279215"/>
    <lineage>
        <taxon>Bacteria</taxon>
        <taxon>Bacillati</taxon>
        <taxon>Bacillota</taxon>
        <taxon>Bacilli</taxon>
        <taxon>Bacillales</taxon>
        <taxon>Bacillaceae</taxon>
        <taxon>Aeribacillus</taxon>
    </lineage>
</organism>
<comment type="caution">
    <text evidence="1">The sequence shown here is derived from an EMBL/GenBank/DDBJ whole genome shotgun (WGS) entry which is preliminary data.</text>
</comment>
<dbReference type="Proteomes" id="UP001225646">
    <property type="component" value="Unassembled WGS sequence"/>
</dbReference>
<sequence length="42" mass="5216">MKDFQKELNVFQEALHIEKPWYVSSHLLNREHEILQNFYPEN</sequence>
<keyword evidence="2" id="KW-1185">Reference proteome</keyword>
<accession>A0ABT9VQM2</accession>
<dbReference type="EMBL" id="JAUSTR010000012">
    <property type="protein sequence ID" value="MDQ0163274.1"/>
    <property type="molecule type" value="Genomic_DNA"/>
</dbReference>
<name>A0ABT9VQM2_9BACI</name>
<reference evidence="1 2" key="1">
    <citation type="submission" date="2023-07" db="EMBL/GenBank/DDBJ databases">
        <title>Genomic Encyclopedia of Type Strains, Phase IV (KMG-IV): sequencing the most valuable type-strain genomes for metagenomic binning, comparative biology and taxonomic classification.</title>
        <authorList>
            <person name="Goeker M."/>
        </authorList>
    </citation>
    <scope>NUCLEOTIDE SEQUENCE [LARGE SCALE GENOMIC DNA]</scope>
    <source>
        <strain evidence="1 2">DSM 19092</strain>
    </source>
</reference>
<evidence type="ECO:0000313" key="1">
    <source>
        <dbReference type="EMBL" id="MDQ0163274.1"/>
    </source>
</evidence>
<proteinExistence type="predicted"/>
<evidence type="ECO:0000313" key="2">
    <source>
        <dbReference type="Proteomes" id="UP001225646"/>
    </source>
</evidence>
<gene>
    <name evidence="1" type="ORF">J2S06_002353</name>
</gene>
<protein>
    <submittedName>
        <fullName evidence="1">Uncharacterized protein</fullName>
    </submittedName>
</protein>